<dbReference type="EMBL" id="BPQB01000027">
    <property type="protein sequence ID" value="GJE92658.1"/>
    <property type="molecule type" value="Genomic_DNA"/>
</dbReference>
<comment type="caution">
    <text evidence="1">The sequence shown here is derived from an EMBL/GenBank/DDBJ whole genome shotgun (WGS) entry which is preliminary data.</text>
</comment>
<gene>
    <name evidence="1" type="ORF">PsYK624_088130</name>
</gene>
<keyword evidence="2" id="KW-1185">Reference proteome</keyword>
<protein>
    <recommendedName>
        <fullName evidence="3">G domain-containing protein</fullName>
    </recommendedName>
</protein>
<evidence type="ECO:0000313" key="1">
    <source>
        <dbReference type="EMBL" id="GJE92658.1"/>
    </source>
</evidence>
<dbReference type="PANTHER" id="PTHR32046:SF11">
    <property type="entry name" value="IMMUNE-ASSOCIATED NUCLEOTIDE-BINDING PROTEIN 10-LIKE"/>
    <property type="match status" value="1"/>
</dbReference>
<dbReference type="InterPro" id="IPR027417">
    <property type="entry name" value="P-loop_NTPase"/>
</dbReference>
<dbReference type="Proteomes" id="UP000703269">
    <property type="component" value="Unassembled WGS sequence"/>
</dbReference>
<name>A0A9P3GAV8_9APHY</name>
<sequence length="387" mass="42800">MSSPADPAPLPSNDTTSLRQGYLSTNHKQINILLLSEVGVGKTVLLDLIANTLAARSSDAYTRYHDAANEGDPRGPTSCTRDARVYTFTSTNGVSVRILDTPGFGGGDGGAGDQDRLRQIVTRIHEQVPTIHAVFILIRGTLTRFTCRTDYSLSMITSMLPRQYLDNIALVYTSVASPFSWTFDVRSLPEALSKARYFLLDNPLPLRARLLNQKARKDTPPRALDEEEEEMLRSREADALKSLSIVFDWMNTLTPQAAKDLTSICRTAYALHMNVLQVFSPSSSSPVPVASHHSHEYPWADHVPVQPDESTDFYLGEIARLSKGYGKLSLCGAYKATLLRAVNLLEYDIARGRQYGTLPETLTASQSAVDRLKAQLDVLVRAEQIQK</sequence>
<dbReference type="Gene3D" id="3.40.50.300">
    <property type="entry name" value="P-loop containing nucleotide triphosphate hydrolases"/>
    <property type="match status" value="1"/>
</dbReference>
<dbReference type="AlphaFoldDB" id="A0A9P3GAV8"/>
<accession>A0A9P3GAV8</accession>
<evidence type="ECO:0008006" key="3">
    <source>
        <dbReference type="Google" id="ProtNLM"/>
    </source>
</evidence>
<evidence type="ECO:0000313" key="2">
    <source>
        <dbReference type="Proteomes" id="UP000703269"/>
    </source>
</evidence>
<dbReference type="PANTHER" id="PTHR32046">
    <property type="entry name" value="G DOMAIN-CONTAINING PROTEIN"/>
    <property type="match status" value="1"/>
</dbReference>
<proteinExistence type="predicted"/>
<dbReference type="SUPFAM" id="SSF52540">
    <property type="entry name" value="P-loop containing nucleoside triphosphate hydrolases"/>
    <property type="match status" value="1"/>
</dbReference>
<organism evidence="1 2">
    <name type="scientific">Phanerochaete sordida</name>
    <dbReference type="NCBI Taxonomy" id="48140"/>
    <lineage>
        <taxon>Eukaryota</taxon>
        <taxon>Fungi</taxon>
        <taxon>Dikarya</taxon>
        <taxon>Basidiomycota</taxon>
        <taxon>Agaricomycotina</taxon>
        <taxon>Agaricomycetes</taxon>
        <taxon>Polyporales</taxon>
        <taxon>Phanerochaetaceae</taxon>
        <taxon>Phanerochaete</taxon>
    </lineage>
</organism>
<reference evidence="1 2" key="1">
    <citation type="submission" date="2021-08" db="EMBL/GenBank/DDBJ databases">
        <title>Draft Genome Sequence of Phanerochaete sordida strain YK-624.</title>
        <authorList>
            <person name="Mori T."/>
            <person name="Dohra H."/>
            <person name="Suzuki T."/>
            <person name="Kawagishi H."/>
            <person name="Hirai H."/>
        </authorList>
    </citation>
    <scope>NUCLEOTIDE SEQUENCE [LARGE SCALE GENOMIC DNA]</scope>
    <source>
        <strain evidence="1 2">YK-624</strain>
    </source>
</reference>
<dbReference type="OrthoDB" id="2611327at2759"/>